<organism evidence="2 3">
    <name type="scientific">Gregarina niphandrodes</name>
    <name type="common">Septate eugregarine</name>
    <dbReference type="NCBI Taxonomy" id="110365"/>
    <lineage>
        <taxon>Eukaryota</taxon>
        <taxon>Sar</taxon>
        <taxon>Alveolata</taxon>
        <taxon>Apicomplexa</taxon>
        <taxon>Conoidasida</taxon>
        <taxon>Gregarinasina</taxon>
        <taxon>Eugregarinorida</taxon>
        <taxon>Gregarinidae</taxon>
        <taxon>Gregarina</taxon>
    </lineage>
</organism>
<dbReference type="RefSeq" id="XP_011132868.1">
    <property type="nucleotide sequence ID" value="XM_011134566.1"/>
</dbReference>
<evidence type="ECO:0000313" key="3">
    <source>
        <dbReference type="Proteomes" id="UP000019763"/>
    </source>
</evidence>
<dbReference type="AlphaFoldDB" id="A0A023B061"/>
<feature type="region of interest" description="Disordered" evidence="1">
    <location>
        <begin position="685"/>
        <end position="721"/>
    </location>
</feature>
<evidence type="ECO:0000313" key="2">
    <source>
        <dbReference type="EMBL" id="EZG43966.1"/>
    </source>
</evidence>
<dbReference type="GeneID" id="22915361"/>
<name>A0A023B061_GRENI</name>
<gene>
    <name evidence="2" type="ORF">GNI_155030</name>
</gene>
<comment type="caution">
    <text evidence="2">The sequence shown here is derived from an EMBL/GenBank/DDBJ whole genome shotgun (WGS) entry which is preliminary data.</text>
</comment>
<accession>A0A023B061</accession>
<dbReference type="eggNOG" id="ENOG502S9TV">
    <property type="taxonomic scope" value="Eukaryota"/>
</dbReference>
<protein>
    <submittedName>
        <fullName evidence="2">Uncharacterized protein</fullName>
    </submittedName>
</protein>
<evidence type="ECO:0000256" key="1">
    <source>
        <dbReference type="SAM" id="MobiDB-lite"/>
    </source>
</evidence>
<dbReference type="EMBL" id="AFNH02001158">
    <property type="protein sequence ID" value="EZG43966.1"/>
    <property type="molecule type" value="Genomic_DNA"/>
</dbReference>
<dbReference type="OrthoDB" id="107110at2759"/>
<reference evidence="2" key="1">
    <citation type="submission" date="2013-12" db="EMBL/GenBank/DDBJ databases">
        <authorList>
            <person name="Omoto C.K."/>
            <person name="Sibley D."/>
            <person name="Venepally P."/>
            <person name="Hadjithomas M."/>
            <person name="Karamycheva S."/>
            <person name="Brunk B."/>
            <person name="Roos D."/>
            <person name="Caler E."/>
            <person name="Lorenzi H."/>
        </authorList>
    </citation>
    <scope>NUCLEOTIDE SEQUENCE</scope>
</reference>
<dbReference type="PANTHER" id="PTHR33266:SF1">
    <property type="entry name" value="F-BOX DOMAIN-CONTAINING PROTEIN"/>
    <property type="match status" value="1"/>
</dbReference>
<dbReference type="Proteomes" id="UP000019763">
    <property type="component" value="Unassembled WGS sequence"/>
</dbReference>
<keyword evidence="3" id="KW-1185">Reference proteome</keyword>
<proteinExistence type="predicted"/>
<dbReference type="VEuPathDB" id="CryptoDB:GNI_155030"/>
<sequence>MSRMSDGSKLRALEEQLKKMQAKLDASEAGRMREKEAREAAEAALRMATNIAETPGAIVRSPKSGQNEVEGFRMAFDRAFSDQSGLCPEAFWSRIRLFVANYTPTVYRSPVCSVVQSSGCGKSRLIKETAVRVHPLVYVSLQTNSGYPRGLEPIVQTFTSLNTVAGAFAAVGHLLRYSKAAWDVSGGQQINYWSDFMEMPNHDLWSSVAETVVGKTEEDLKAEAMEQAKELSLSFNGPVLIVFDEAQTLLMEGQDALLCRSPFRLLRQVARELFVPTHQEVVLLFTSTYSRVQNFAPLMHYDSARAASVGALQFEPIIDVGPWYGPSTLPSLAQSCTLEYVCQWGRPLWRSTLEGSATPRDVLQLAMTKLGGGSRQDRTLALLGILLKVPFTPGLRLPETMVKLFMAIVRHVAEDRETVIVDYLMEPILSLAAFNLIRGYGKDWPTVLRSRWLTGAFMKGSAGECVAQMRCLGSILVHTGSEAVPLLSVQSFLERLLGGPLPSERDGQVGFTAFSRIDCDVTPDIVASMFAARLAITAKQNEPGVDLYIPVLESSKEIHPENMSVIAIQVKNWLKPLTGGLKKEIGLSIRARCRDLGLRVTAAVVLETVSGGLEKVNDCLFGGLVQDFPWPDGQLEGQHELQVLLNGYADFSSFRKDPTLCPDPNLSEKMYCVAEQWYETTQQRATQSTEVLPATVPCGPHRKRGRLRPLDHHAHSKRRLQ</sequence>
<dbReference type="PANTHER" id="PTHR33266">
    <property type="entry name" value="CHROMOSOME 15, WHOLE GENOME SHOTGUN SEQUENCE"/>
    <property type="match status" value="1"/>
</dbReference>